<evidence type="ECO:0000256" key="1">
    <source>
        <dbReference type="SAM" id="MobiDB-lite"/>
    </source>
</evidence>
<comment type="caution">
    <text evidence="2">The sequence shown here is derived from an EMBL/GenBank/DDBJ whole genome shotgun (WGS) entry which is preliminary data.</text>
</comment>
<dbReference type="AlphaFoldDB" id="A0A7Y6ITF7"/>
<dbReference type="RefSeq" id="WP_175602328.1">
    <property type="nucleotide sequence ID" value="NZ_JABWGO010000005.1"/>
</dbReference>
<protein>
    <submittedName>
        <fullName evidence="2">Uncharacterized protein</fullName>
    </submittedName>
</protein>
<keyword evidence="3" id="KW-1185">Reference proteome</keyword>
<dbReference type="EMBL" id="JABWGO010000005">
    <property type="protein sequence ID" value="NUW42774.1"/>
    <property type="molecule type" value="Genomic_DNA"/>
</dbReference>
<reference evidence="2 3" key="1">
    <citation type="submission" date="2020-06" db="EMBL/GenBank/DDBJ databases">
        <authorList>
            <person name="Chanama M."/>
        </authorList>
    </citation>
    <scope>NUCLEOTIDE SEQUENCE [LARGE SCALE GENOMIC DNA]</scope>
    <source>
        <strain evidence="2 3">TBRC6557</strain>
    </source>
</reference>
<organism evidence="2 3">
    <name type="scientific">Nonomuraea rhodomycinica</name>
    <dbReference type="NCBI Taxonomy" id="1712872"/>
    <lineage>
        <taxon>Bacteria</taxon>
        <taxon>Bacillati</taxon>
        <taxon>Actinomycetota</taxon>
        <taxon>Actinomycetes</taxon>
        <taxon>Streptosporangiales</taxon>
        <taxon>Streptosporangiaceae</taxon>
        <taxon>Nonomuraea</taxon>
    </lineage>
</organism>
<feature type="region of interest" description="Disordered" evidence="1">
    <location>
        <begin position="1"/>
        <end position="46"/>
    </location>
</feature>
<evidence type="ECO:0000313" key="2">
    <source>
        <dbReference type="EMBL" id="NUW42774.1"/>
    </source>
</evidence>
<name>A0A7Y6ITF7_9ACTN</name>
<dbReference type="Proteomes" id="UP000546126">
    <property type="component" value="Unassembled WGS sequence"/>
</dbReference>
<accession>A0A7Y6ITF7</accession>
<gene>
    <name evidence="2" type="ORF">HT134_21900</name>
</gene>
<proteinExistence type="predicted"/>
<sequence>MNREVIRPGVPSRPRQGRRLRRTVDELRASADAQTGLLAPAPETAV</sequence>
<evidence type="ECO:0000313" key="3">
    <source>
        <dbReference type="Proteomes" id="UP000546126"/>
    </source>
</evidence>